<dbReference type="EMBL" id="JANBVN010000025">
    <property type="protein sequence ID" value="KAJ9161180.1"/>
    <property type="molecule type" value="Genomic_DNA"/>
</dbReference>
<comment type="caution">
    <text evidence="4">The sequence shown here is derived from an EMBL/GenBank/DDBJ whole genome shotgun (WGS) entry which is preliminary data.</text>
</comment>
<dbReference type="InterPro" id="IPR004843">
    <property type="entry name" value="Calcineurin-like_PHP"/>
</dbReference>
<dbReference type="FunFam" id="3.60.21.10:FF:000054">
    <property type="entry name" value="DCR2p Phosphoesterase"/>
    <property type="match status" value="1"/>
</dbReference>
<keyword evidence="2" id="KW-0472">Membrane</keyword>
<dbReference type="InterPro" id="IPR029052">
    <property type="entry name" value="Metallo-depent_PP-like"/>
</dbReference>
<evidence type="ECO:0000256" key="2">
    <source>
        <dbReference type="SAM" id="Phobius"/>
    </source>
</evidence>
<dbReference type="CDD" id="cd07383">
    <property type="entry name" value="MPP_Dcr2"/>
    <property type="match status" value="1"/>
</dbReference>
<feature type="domain" description="Calcineurin-like phosphoesterase" evidence="3">
    <location>
        <begin position="237"/>
        <end position="482"/>
    </location>
</feature>
<dbReference type="GO" id="GO:0004721">
    <property type="term" value="F:phosphoprotein phosphatase activity"/>
    <property type="evidence" value="ECO:0007669"/>
    <property type="project" value="TreeGrafter"/>
</dbReference>
<keyword evidence="2" id="KW-0812">Transmembrane</keyword>
<dbReference type="AlphaFoldDB" id="A0AA38VZ13"/>
<feature type="region of interest" description="Disordered" evidence="1">
    <location>
        <begin position="202"/>
        <end position="233"/>
    </location>
</feature>
<organism evidence="4 5">
    <name type="scientific">Coniochaeta hoffmannii</name>
    <dbReference type="NCBI Taxonomy" id="91930"/>
    <lineage>
        <taxon>Eukaryota</taxon>
        <taxon>Fungi</taxon>
        <taxon>Dikarya</taxon>
        <taxon>Ascomycota</taxon>
        <taxon>Pezizomycotina</taxon>
        <taxon>Sordariomycetes</taxon>
        <taxon>Sordariomycetidae</taxon>
        <taxon>Coniochaetales</taxon>
        <taxon>Coniochaetaceae</taxon>
        <taxon>Coniochaeta</taxon>
    </lineage>
</organism>
<dbReference type="PANTHER" id="PTHR32440">
    <property type="entry name" value="PHOSPHATASE DCR2-RELATED-RELATED"/>
    <property type="match status" value="1"/>
</dbReference>
<dbReference type="Proteomes" id="UP001174691">
    <property type="component" value="Unassembled WGS sequence"/>
</dbReference>
<dbReference type="Gene3D" id="3.60.21.10">
    <property type="match status" value="1"/>
</dbReference>
<dbReference type="PANTHER" id="PTHR32440:SF0">
    <property type="entry name" value="PHOSPHATASE DCR2-RELATED"/>
    <property type="match status" value="1"/>
</dbReference>
<feature type="region of interest" description="Disordered" evidence="1">
    <location>
        <begin position="120"/>
        <end position="148"/>
    </location>
</feature>
<dbReference type="SUPFAM" id="SSF56300">
    <property type="entry name" value="Metallo-dependent phosphatases"/>
    <property type="match status" value="1"/>
</dbReference>
<proteinExistence type="predicted"/>
<keyword evidence="2" id="KW-1133">Transmembrane helix</keyword>
<accession>A0AA38VZ13</accession>
<sequence>MTRRIVRTIVQVATATAFTLIVLFFLDRNFRVLPNAIHEYLPSHHAGQVITDITITECSTINPFSSCTLDPEVWRRVDKDLYLGRAMLGSAYVHVRRKREEDLGPEDKVVMDVSVGRMDPGKADKAAAAATDGKKGGGSSKNARDAEAGQWESRPLGLWLKRSAKRHASDDKTAVTGVDVLFGDDAVEAREGWEIKGTPLLLKGAGSSTQPAHITVQRGAPREPTKPVPRIGDNGRFKIMQLADLHLSTGVGNCRDALPKGDKCEADPRTLDFVTRVLEDEKPDLVVLSGDQVNGETAPDAQSAIFKYAQLLAKHKVPYVSIFGNHDDEGSLPRAAQMHLVEGLPYSLSKAGPDEIDGVGNYYIEILARGGSSHSAITVYLLDTHAYSPNERKFKGYDWLKPSQIKWFRDTSQSLKKQHREYTHHHMDVAFIHIPLPEYRNPENYFKGEWKEPPTAPAFNSGFRDALVEQGVVMVSCGHDHVNEYCMLETENEKPALWMCYGGGTGFGGYAGYGGFHRKIRMFDFDMNEARITTWKRVEYGETDKRLDEQVIVDAGRPAPPLEE</sequence>
<dbReference type="GO" id="GO:0005737">
    <property type="term" value="C:cytoplasm"/>
    <property type="evidence" value="ECO:0007669"/>
    <property type="project" value="TreeGrafter"/>
</dbReference>
<evidence type="ECO:0000313" key="4">
    <source>
        <dbReference type="EMBL" id="KAJ9161180.1"/>
    </source>
</evidence>
<dbReference type="Pfam" id="PF00149">
    <property type="entry name" value="Metallophos"/>
    <property type="match status" value="1"/>
</dbReference>
<evidence type="ECO:0000259" key="3">
    <source>
        <dbReference type="Pfam" id="PF00149"/>
    </source>
</evidence>
<protein>
    <submittedName>
        <fullName evidence="4">Phosphatase DCR2</fullName>
    </submittedName>
</protein>
<gene>
    <name evidence="4" type="ORF">NKR19_g2489</name>
</gene>
<feature type="transmembrane region" description="Helical" evidence="2">
    <location>
        <begin position="5"/>
        <end position="26"/>
    </location>
</feature>
<keyword evidence="5" id="KW-1185">Reference proteome</keyword>
<evidence type="ECO:0000313" key="5">
    <source>
        <dbReference type="Proteomes" id="UP001174691"/>
    </source>
</evidence>
<evidence type="ECO:0000256" key="1">
    <source>
        <dbReference type="SAM" id="MobiDB-lite"/>
    </source>
</evidence>
<reference evidence="4" key="1">
    <citation type="submission" date="2022-07" db="EMBL/GenBank/DDBJ databases">
        <title>Fungi with potential for degradation of polypropylene.</title>
        <authorList>
            <person name="Gostincar C."/>
        </authorList>
    </citation>
    <scope>NUCLEOTIDE SEQUENCE</scope>
    <source>
        <strain evidence="4">EXF-13287</strain>
    </source>
</reference>
<name>A0AA38VZ13_9PEZI</name>